<organism evidence="2 3">
    <name type="scientific">Budvicia aquatica</name>
    <dbReference type="NCBI Taxonomy" id="82979"/>
    <lineage>
        <taxon>Bacteria</taxon>
        <taxon>Pseudomonadati</taxon>
        <taxon>Pseudomonadota</taxon>
        <taxon>Gammaproteobacteria</taxon>
        <taxon>Enterobacterales</taxon>
        <taxon>Budviciaceae</taxon>
        <taxon>Budvicia</taxon>
    </lineage>
</organism>
<protein>
    <submittedName>
        <fullName evidence="2">Uncharacterized protein</fullName>
    </submittedName>
</protein>
<evidence type="ECO:0000313" key="3">
    <source>
        <dbReference type="Proteomes" id="UP000373449"/>
    </source>
</evidence>
<dbReference type="Gene3D" id="3.30.1890.10">
    <property type="entry name" value="FepE-like"/>
    <property type="match status" value="1"/>
</dbReference>
<dbReference type="RefSeq" id="WP_134531599.1">
    <property type="nucleotide sequence ID" value="NZ_CAADJA010000002.1"/>
</dbReference>
<gene>
    <name evidence="2" type="ORF">NCTC12282_06579</name>
</gene>
<dbReference type="AlphaFoldDB" id="A0A484ZYY9"/>
<sequence length="69" mass="7142">MSGINADPQAIANHLFNRFTDMVSSPNEKLTYLSETAYVKQQTESIGAAGETRLANGDGGQGAGDVPAG</sequence>
<dbReference type="EMBL" id="CAADJA010000002">
    <property type="protein sequence ID" value="VFS53590.1"/>
    <property type="molecule type" value="Genomic_DNA"/>
</dbReference>
<accession>A0A484ZYY9</accession>
<dbReference type="Proteomes" id="UP000373449">
    <property type="component" value="Unassembled WGS sequence"/>
</dbReference>
<name>A0A484ZYY9_9GAMM</name>
<proteinExistence type="predicted"/>
<evidence type="ECO:0000256" key="1">
    <source>
        <dbReference type="SAM" id="MobiDB-lite"/>
    </source>
</evidence>
<feature type="region of interest" description="Disordered" evidence="1">
    <location>
        <begin position="49"/>
        <end position="69"/>
    </location>
</feature>
<evidence type="ECO:0000313" key="2">
    <source>
        <dbReference type="EMBL" id="VFS53590.1"/>
    </source>
</evidence>
<dbReference type="SUPFAM" id="SSF160355">
    <property type="entry name" value="Bacterial polysaccharide co-polymerase-like"/>
    <property type="match status" value="1"/>
</dbReference>
<reference evidence="2 3" key="1">
    <citation type="submission" date="2019-03" db="EMBL/GenBank/DDBJ databases">
        <authorList>
            <consortium name="Pathogen Informatics"/>
        </authorList>
    </citation>
    <scope>NUCLEOTIDE SEQUENCE [LARGE SCALE GENOMIC DNA]</scope>
    <source>
        <strain evidence="2 3">NCTC12282</strain>
    </source>
</reference>